<comment type="caution">
    <text evidence="3">The sequence shown here is derived from an EMBL/GenBank/DDBJ whole genome shotgun (WGS) entry which is preliminary data.</text>
</comment>
<evidence type="ECO:0000256" key="2">
    <source>
        <dbReference type="SAM" id="MobiDB-lite"/>
    </source>
</evidence>
<organism evidence="3 4">
    <name type="scientific">Echria macrotheca</name>
    <dbReference type="NCBI Taxonomy" id="438768"/>
    <lineage>
        <taxon>Eukaryota</taxon>
        <taxon>Fungi</taxon>
        <taxon>Dikarya</taxon>
        <taxon>Ascomycota</taxon>
        <taxon>Pezizomycotina</taxon>
        <taxon>Sordariomycetes</taxon>
        <taxon>Sordariomycetidae</taxon>
        <taxon>Sordariales</taxon>
        <taxon>Schizotheciaceae</taxon>
        <taxon>Echria</taxon>
    </lineage>
</organism>
<evidence type="ECO:0000313" key="3">
    <source>
        <dbReference type="EMBL" id="KAK1755994.1"/>
    </source>
</evidence>
<feature type="region of interest" description="Disordered" evidence="2">
    <location>
        <begin position="1"/>
        <end position="69"/>
    </location>
</feature>
<dbReference type="Proteomes" id="UP001239445">
    <property type="component" value="Unassembled WGS sequence"/>
</dbReference>
<dbReference type="AlphaFoldDB" id="A0AAJ0BCZ3"/>
<sequence length="190" mass="21565">MALTSILPRRSSNPVAWPGKYEDPIRPSSVSPTTPQRPERPLRPSYYSNYSVDKPLPNPGPQRPGTSDTADTAQLQLHIRRMSEELRQAQKTERLYRARKRVNTGRANRTEAKKNFKESVQHFSLGLRLTWAVLVGMPVYLWEKQKLRGQTLADSPASSPRKSKSMKEKGKLADRDGTPEEGREANTKLE</sequence>
<gene>
    <name evidence="3" type="ORF">QBC47DRAFT_381856</name>
</gene>
<keyword evidence="4" id="KW-1185">Reference proteome</keyword>
<feature type="coiled-coil region" evidence="1">
    <location>
        <begin position="72"/>
        <end position="99"/>
    </location>
</feature>
<name>A0AAJ0BCZ3_9PEZI</name>
<proteinExistence type="predicted"/>
<feature type="region of interest" description="Disordered" evidence="2">
    <location>
        <begin position="148"/>
        <end position="190"/>
    </location>
</feature>
<evidence type="ECO:0000313" key="4">
    <source>
        <dbReference type="Proteomes" id="UP001239445"/>
    </source>
</evidence>
<reference evidence="3" key="1">
    <citation type="submission" date="2023-06" db="EMBL/GenBank/DDBJ databases">
        <title>Genome-scale phylogeny and comparative genomics of the fungal order Sordariales.</title>
        <authorList>
            <consortium name="Lawrence Berkeley National Laboratory"/>
            <person name="Hensen N."/>
            <person name="Bonometti L."/>
            <person name="Westerberg I."/>
            <person name="Brannstrom I.O."/>
            <person name="Guillou S."/>
            <person name="Cros-Aarteil S."/>
            <person name="Calhoun S."/>
            <person name="Haridas S."/>
            <person name="Kuo A."/>
            <person name="Mondo S."/>
            <person name="Pangilinan J."/>
            <person name="Riley R."/>
            <person name="Labutti K."/>
            <person name="Andreopoulos B."/>
            <person name="Lipzen A."/>
            <person name="Chen C."/>
            <person name="Yanf M."/>
            <person name="Daum C."/>
            <person name="Ng V."/>
            <person name="Clum A."/>
            <person name="Steindorff A."/>
            <person name="Ohm R."/>
            <person name="Martin F."/>
            <person name="Silar P."/>
            <person name="Natvig D."/>
            <person name="Lalanne C."/>
            <person name="Gautier V."/>
            <person name="Ament-Velasquez S.L."/>
            <person name="Kruys A."/>
            <person name="Hutchinson M.I."/>
            <person name="Powell A.J."/>
            <person name="Barry K."/>
            <person name="Miller A.N."/>
            <person name="Grigoriev I.V."/>
            <person name="Debuchy R."/>
            <person name="Gladieux P."/>
            <person name="Thoren M.H."/>
            <person name="Johannesson H."/>
        </authorList>
    </citation>
    <scope>NUCLEOTIDE SEQUENCE</scope>
    <source>
        <strain evidence="3">PSN4</strain>
    </source>
</reference>
<keyword evidence="1" id="KW-0175">Coiled coil</keyword>
<dbReference type="EMBL" id="MU839833">
    <property type="protein sequence ID" value="KAK1755994.1"/>
    <property type="molecule type" value="Genomic_DNA"/>
</dbReference>
<protein>
    <submittedName>
        <fullName evidence="3">Uncharacterized protein</fullName>
    </submittedName>
</protein>
<accession>A0AAJ0BCZ3</accession>
<feature type="compositionally biased region" description="Basic and acidic residues" evidence="2">
    <location>
        <begin position="165"/>
        <end position="190"/>
    </location>
</feature>
<evidence type="ECO:0000256" key="1">
    <source>
        <dbReference type="SAM" id="Coils"/>
    </source>
</evidence>